<organism evidence="1 2">
    <name type="scientific">Alkalicoccobacillus porphyridii</name>
    <dbReference type="NCBI Taxonomy" id="2597270"/>
    <lineage>
        <taxon>Bacteria</taxon>
        <taxon>Bacillati</taxon>
        <taxon>Bacillota</taxon>
        <taxon>Bacilli</taxon>
        <taxon>Bacillales</taxon>
        <taxon>Bacillaceae</taxon>
        <taxon>Alkalicoccobacillus</taxon>
    </lineage>
</organism>
<evidence type="ECO:0000313" key="2">
    <source>
        <dbReference type="Proteomes" id="UP000318521"/>
    </source>
</evidence>
<protein>
    <submittedName>
        <fullName evidence="1">Uncharacterized protein</fullName>
    </submittedName>
</protein>
<gene>
    <name evidence="1" type="ORF">FN960_15470</name>
</gene>
<sequence>MIKSKLDGDKINQKEMFMDYPIEVSGLVLVDSTLEKNQDRFLLTLSKDFQDAYQNQFTTESTYSEFMESLKQVKQD</sequence>
<dbReference type="Proteomes" id="UP000318521">
    <property type="component" value="Unassembled WGS sequence"/>
</dbReference>
<dbReference type="AlphaFoldDB" id="A0A553ZVS9"/>
<dbReference type="OrthoDB" id="59888at2"/>
<name>A0A553ZVS9_9BACI</name>
<dbReference type="EMBL" id="VLXZ01000010">
    <property type="protein sequence ID" value="TSB45567.1"/>
    <property type="molecule type" value="Genomic_DNA"/>
</dbReference>
<evidence type="ECO:0000313" key="1">
    <source>
        <dbReference type="EMBL" id="TSB45567.1"/>
    </source>
</evidence>
<comment type="caution">
    <text evidence="1">The sequence shown here is derived from an EMBL/GenBank/DDBJ whole genome shotgun (WGS) entry which is preliminary data.</text>
</comment>
<accession>A0A553ZVS9</accession>
<proteinExistence type="predicted"/>
<dbReference type="RefSeq" id="WP_143849756.1">
    <property type="nucleotide sequence ID" value="NZ_VLXZ01000010.1"/>
</dbReference>
<keyword evidence="2" id="KW-1185">Reference proteome</keyword>
<reference evidence="1 2" key="1">
    <citation type="submission" date="2019-07" db="EMBL/GenBank/DDBJ databases">
        <authorList>
            <person name="Park Y.J."/>
            <person name="Jeong S.E."/>
            <person name="Jung H.S."/>
        </authorList>
    </citation>
    <scope>NUCLEOTIDE SEQUENCE [LARGE SCALE GENOMIC DNA]</scope>
    <source>
        <strain evidence="2">P16(2019)</strain>
    </source>
</reference>